<comment type="similarity">
    <text evidence="1">Belongs to the RutC family.</text>
</comment>
<reference evidence="2" key="1">
    <citation type="submission" date="2017-04" db="EMBL/GenBank/DDBJ databases">
        <title>Complete Genome Sequences of Twelve Strains of a Stable Defined Moderately Diverse Mouse Microbiota 2 (sDMDMm2).</title>
        <authorList>
            <person name="Uchimura Y."/>
            <person name="Wyss M."/>
            <person name="Brugiroux S."/>
            <person name="Limenitakis J.P."/>
            <person name="Stecher B."/>
            <person name="McCoy K.D."/>
            <person name="Macpherson A.J."/>
        </authorList>
    </citation>
    <scope>NUCLEOTIDE SEQUENCE</scope>
    <source>
        <strain evidence="2">YL58</strain>
    </source>
</reference>
<evidence type="ECO:0000256" key="1">
    <source>
        <dbReference type="ARBA" id="ARBA00010552"/>
    </source>
</evidence>
<dbReference type="Pfam" id="PF01042">
    <property type="entry name" value="Ribonuc_L-PSP"/>
    <property type="match status" value="1"/>
</dbReference>
<dbReference type="KEGG" id="byl:A4V09_10430"/>
<dbReference type="CDD" id="cd00448">
    <property type="entry name" value="YjgF_YER057c_UK114_family"/>
    <property type="match status" value="1"/>
</dbReference>
<dbReference type="Gene3D" id="3.30.1330.40">
    <property type="entry name" value="RutC-like"/>
    <property type="match status" value="1"/>
</dbReference>
<dbReference type="OrthoDB" id="9803101at2"/>
<dbReference type="RefSeq" id="WP_065542326.1">
    <property type="nucleotide sequence ID" value="NZ_CP015405.2"/>
</dbReference>
<accession>A0A1C7I912</accession>
<evidence type="ECO:0000313" key="2">
    <source>
        <dbReference type="EMBL" id="ANU76150.1"/>
    </source>
</evidence>
<dbReference type="PANTHER" id="PTHR11803">
    <property type="entry name" value="2-IMINOBUTANOATE/2-IMINOPROPANOATE DEAMINASE RIDA"/>
    <property type="match status" value="1"/>
</dbReference>
<keyword evidence="3" id="KW-1185">Reference proteome</keyword>
<dbReference type="EMBL" id="CP015405">
    <property type="protein sequence ID" value="ANU76150.1"/>
    <property type="molecule type" value="Genomic_DNA"/>
</dbReference>
<dbReference type="AlphaFoldDB" id="A0A1C7I912"/>
<dbReference type="Proteomes" id="UP000092574">
    <property type="component" value="Chromosome"/>
</dbReference>
<protein>
    <submittedName>
        <fullName evidence="2">RidA family protein</fullName>
    </submittedName>
</protein>
<organism evidence="2 3">
    <name type="scientific">Blautia pseudococcoides</name>
    <dbReference type="NCBI Taxonomy" id="1796616"/>
    <lineage>
        <taxon>Bacteria</taxon>
        <taxon>Bacillati</taxon>
        <taxon>Bacillota</taxon>
        <taxon>Clostridia</taxon>
        <taxon>Lachnospirales</taxon>
        <taxon>Lachnospiraceae</taxon>
        <taxon>Blautia</taxon>
    </lineage>
</organism>
<proteinExistence type="inferred from homology"/>
<dbReference type="STRING" id="1796616.A4V09_10430"/>
<dbReference type="FunFam" id="3.30.1330.40:FF:000001">
    <property type="entry name" value="L-PSP family endoribonuclease"/>
    <property type="match status" value="1"/>
</dbReference>
<name>A0A1C7I912_9FIRM</name>
<dbReference type="InterPro" id="IPR035959">
    <property type="entry name" value="RutC-like_sf"/>
</dbReference>
<dbReference type="PANTHER" id="PTHR11803:SF58">
    <property type="entry name" value="PROTEIN HMF1-RELATED"/>
    <property type="match status" value="1"/>
</dbReference>
<evidence type="ECO:0000313" key="3">
    <source>
        <dbReference type="Proteomes" id="UP000092574"/>
    </source>
</evidence>
<sequence length="126" mass="13474">MKKEVFTPKGMKVFGGPVAEAAIAGGFAFVSGQIALDPETGDIIHGTIQEETRAALGNLKLLVEEMGATLEDVVKCDVFLSTMKDFDAMNEIYTEFFGTECPPARCGVALELWGGMKIEVGAIVKL</sequence>
<dbReference type="GO" id="GO:0019239">
    <property type="term" value="F:deaminase activity"/>
    <property type="evidence" value="ECO:0007669"/>
    <property type="project" value="TreeGrafter"/>
</dbReference>
<dbReference type="SUPFAM" id="SSF55298">
    <property type="entry name" value="YjgF-like"/>
    <property type="match status" value="1"/>
</dbReference>
<dbReference type="InterPro" id="IPR006175">
    <property type="entry name" value="YjgF/YER057c/UK114"/>
</dbReference>
<dbReference type="GO" id="GO:0005829">
    <property type="term" value="C:cytosol"/>
    <property type="evidence" value="ECO:0007669"/>
    <property type="project" value="TreeGrafter"/>
</dbReference>
<gene>
    <name evidence="2" type="ORF">A4V09_10430</name>
</gene>